<evidence type="ECO:0000256" key="1">
    <source>
        <dbReference type="ARBA" id="ARBA00022737"/>
    </source>
</evidence>
<reference evidence="6" key="1">
    <citation type="submission" date="2010-05" db="EMBL/GenBank/DDBJ databases">
        <title>The Genome Sequence of Magnaporthe poae strain ATCC 64411.</title>
        <authorList>
            <consortium name="The Broad Institute Genome Sequencing Platform"/>
            <consortium name="Broad Institute Genome Sequencing Center for Infectious Disease"/>
            <person name="Ma L.-J."/>
            <person name="Dead R."/>
            <person name="Young S."/>
            <person name="Zeng Q."/>
            <person name="Koehrsen M."/>
            <person name="Alvarado L."/>
            <person name="Berlin A."/>
            <person name="Chapman S.B."/>
            <person name="Chen Z."/>
            <person name="Freedman E."/>
            <person name="Gellesch M."/>
            <person name="Goldberg J."/>
            <person name="Griggs A."/>
            <person name="Gujja S."/>
            <person name="Heilman E.R."/>
            <person name="Heiman D."/>
            <person name="Hepburn T."/>
            <person name="Howarth C."/>
            <person name="Jen D."/>
            <person name="Larson L."/>
            <person name="Mehta T."/>
            <person name="Neiman D."/>
            <person name="Pearson M."/>
            <person name="Roberts A."/>
            <person name="Saif S."/>
            <person name="Shea T."/>
            <person name="Shenoy N."/>
            <person name="Sisk P."/>
            <person name="Stolte C."/>
            <person name="Sykes S."/>
            <person name="Walk T."/>
            <person name="White J."/>
            <person name="Yandava C."/>
            <person name="Haas B."/>
            <person name="Nusbaum C."/>
            <person name="Birren B."/>
        </authorList>
    </citation>
    <scope>NUCLEOTIDE SEQUENCE</scope>
    <source>
        <strain evidence="6">ATCC 64411</strain>
    </source>
</reference>
<feature type="repeat" description="ANK" evidence="3">
    <location>
        <begin position="250"/>
        <end position="282"/>
    </location>
</feature>
<dbReference type="InterPro" id="IPR002110">
    <property type="entry name" value="Ankyrin_rpt"/>
</dbReference>
<dbReference type="VEuPathDB" id="FungiDB:MAPG_11329"/>
<dbReference type="Pfam" id="PF22939">
    <property type="entry name" value="WHD_GPIID"/>
    <property type="match status" value="1"/>
</dbReference>
<dbReference type="EMBL" id="GL876980">
    <property type="protein sequence ID" value="KLU92383.1"/>
    <property type="molecule type" value="Genomic_DNA"/>
</dbReference>
<accession>A0A0H2U8D2</accession>
<dbReference type="SMART" id="SM00248">
    <property type="entry name" value="ANK"/>
    <property type="match status" value="3"/>
</dbReference>
<proteinExistence type="predicted"/>
<feature type="non-terminal residue" evidence="6">
    <location>
        <position position="1"/>
    </location>
</feature>
<dbReference type="InterPro" id="IPR051637">
    <property type="entry name" value="Ank_repeat_dom-contain_49"/>
</dbReference>
<dbReference type="AlphaFoldDB" id="A0A0H2U8D2"/>
<gene>
    <name evidence="6" type="ORF">MAPG_11329</name>
</gene>
<sequence>LGDLPKDLPSTFSRILQKSESLGKDYQQKTLKLVIAARHPLTTDELREALSVNPGNTDWNPAQLLNDVYSALACCGSLVTVDEEDFTVRLVHHSVKQFLLGGLESSSGGMFTLGSAMATMGHIIITYLNYGVFDNQLSTSVAPQIMAATAPRKIIQSAVGTSTSARVQELALRLLESHKRSEHNIVRTTQISSISSLTRNRIGFIISGTSQKRNRMMGWTPLQWAAENGLETVARLLLDRGADKDAGDGSSSTPLHRATKNGHEAVTRLLVQAGADKNAKDGYGRTPLHWAAENGHEAVARLLVQAGADKNAKDSDGADAAALGPRRTGTRPVARLLVRAGADKEAKNNSGRTPLHCGRG</sequence>
<dbReference type="Pfam" id="PF00023">
    <property type="entry name" value="Ank"/>
    <property type="match status" value="1"/>
</dbReference>
<dbReference type="PROSITE" id="PS50088">
    <property type="entry name" value="ANK_REPEAT"/>
    <property type="match status" value="3"/>
</dbReference>
<evidence type="ECO:0000313" key="6">
    <source>
        <dbReference type="EMBL" id="KLU92383.1"/>
    </source>
</evidence>
<dbReference type="Gene3D" id="1.25.40.20">
    <property type="entry name" value="Ankyrin repeat-containing domain"/>
    <property type="match status" value="2"/>
</dbReference>
<dbReference type="OrthoDB" id="341259at2759"/>
<dbReference type="PANTHER" id="PTHR24180:SF45">
    <property type="entry name" value="POLY [ADP-RIBOSE] POLYMERASE TANKYRASE"/>
    <property type="match status" value="1"/>
</dbReference>
<keyword evidence="2 3" id="KW-0040">ANK repeat</keyword>
<keyword evidence="1" id="KW-0677">Repeat</keyword>
<organism evidence="6">
    <name type="scientific">Magnaporthiopsis poae (strain ATCC 64411 / 73-15)</name>
    <name type="common">Kentucky bluegrass fungus</name>
    <name type="synonym">Magnaporthe poae</name>
    <dbReference type="NCBI Taxonomy" id="644358"/>
    <lineage>
        <taxon>Eukaryota</taxon>
        <taxon>Fungi</taxon>
        <taxon>Dikarya</taxon>
        <taxon>Ascomycota</taxon>
        <taxon>Pezizomycotina</taxon>
        <taxon>Sordariomycetes</taxon>
        <taxon>Sordariomycetidae</taxon>
        <taxon>Magnaporthales</taxon>
        <taxon>Magnaporthaceae</taxon>
        <taxon>Magnaporthiopsis</taxon>
    </lineage>
</organism>
<dbReference type="PANTHER" id="PTHR24180">
    <property type="entry name" value="CYCLIN-DEPENDENT KINASE INHIBITOR 2C-RELATED"/>
    <property type="match status" value="1"/>
</dbReference>
<feature type="repeat" description="ANK" evidence="3">
    <location>
        <begin position="283"/>
        <end position="315"/>
    </location>
</feature>
<reference evidence="6" key="2">
    <citation type="submission" date="2011-03" db="EMBL/GenBank/DDBJ databases">
        <title>Annotation of Magnaporthe poae ATCC 64411.</title>
        <authorList>
            <person name="Ma L.-J."/>
            <person name="Dead R."/>
            <person name="Young S.K."/>
            <person name="Zeng Q."/>
            <person name="Gargeya S."/>
            <person name="Fitzgerald M."/>
            <person name="Haas B."/>
            <person name="Abouelleil A."/>
            <person name="Alvarado L."/>
            <person name="Arachchi H.M."/>
            <person name="Berlin A."/>
            <person name="Brown A."/>
            <person name="Chapman S.B."/>
            <person name="Chen Z."/>
            <person name="Dunbar C."/>
            <person name="Freedman E."/>
            <person name="Gearin G."/>
            <person name="Gellesch M."/>
            <person name="Goldberg J."/>
            <person name="Griggs A."/>
            <person name="Gujja S."/>
            <person name="Heiman D."/>
            <person name="Howarth C."/>
            <person name="Larson L."/>
            <person name="Lui A."/>
            <person name="MacDonald P.J.P."/>
            <person name="Mehta T."/>
            <person name="Montmayeur A."/>
            <person name="Murphy C."/>
            <person name="Neiman D."/>
            <person name="Pearson M."/>
            <person name="Priest M."/>
            <person name="Roberts A."/>
            <person name="Saif S."/>
            <person name="Shea T."/>
            <person name="Shenoy N."/>
            <person name="Sisk P."/>
            <person name="Stolte C."/>
            <person name="Sykes S."/>
            <person name="Yandava C."/>
            <person name="Wortman J."/>
            <person name="Nusbaum C."/>
            <person name="Birren B."/>
        </authorList>
    </citation>
    <scope>NUCLEOTIDE SEQUENCE</scope>
    <source>
        <strain evidence="6">ATCC 64411</strain>
    </source>
</reference>
<feature type="region of interest" description="Disordered" evidence="4">
    <location>
        <begin position="243"/>
        <end position="262"/>
    </location>
</feature>
<feature type="region of interest" description="Disordered" evidence="4">
    <location>
        <begin position="310"/>
        <end position="360"/>
    </location>
</feature>
<dbReference type="PROSITE" id="PS50297">
    <property type="entry name" value="ANK_REP_REGION"/>
    <property type="match status" value="3"/>
</dbReference>
<evidence type="ECO:0000256" key="2">
    <source>
        <dbReference type="ARBA" id="ARBA00023043"/>
    </source>
</evidence>
<dbReference type="PRINTS" id="PR01415">
    <property type="entry name" value="ANKYRIN"/>
</dbReference>
<dbReference type="SUPFAM" id="SSF48403">
    <property type="entry name" value="Ankyrin repeat"/>
    <property type="match status" value="1"/>
</dbReference>
<evidence type="ECO:0000256" key="3">
    <source>
        <dbReference type="PROSITE-ProRule" id="PRU00023"/>
    </source>
</evidence>
<name>A0A0H2U8D2_MAGP6</name>
<evidence type="ECO:0000256" key="4">
    <source>
        <dbReference type="SAM" id="MobiDB-lite"/>
    </source>
</evidence>
<dbReference type="Pfam" id="PF12796">
    <property type="entry name" value="Ank_2"/>
    <property type="match status" value="1"/>
</dbReference>
<evidence type="ECO:0000259" key="5">
    <source>
        <dbReference type="Pfam" id="PF22939"/>
    </source>
</evidence>
<protein>
    <recommendedName>
        <fullName evidence="5">GPI inositol-deacylase winged helix domain-containing protein</fullName>
    </recommendedName>
</protein>
<feature type="repeat" description="ANK" evidence="3">
    <location>
        <begin position="217"/>
        <end position="249"/>
    </location>
</feature>
<dbReference type="InterPro" id="IPR036770">
    <property type="entry name" value="Ankyrin_rpt-contain_sf"/>
</dbReference>
<dbReference type="InterPro" id="IPR054471">
    <property type="entry name" value="GPIID_WHD"/>
</dbReference>
<feature type="domain" description="GPI inositol-deacylase winged helix" evidence="5">
    <location>
        <begin position="22"/>
        <end position="101"/>
    </location>
</feature>